<dbReference type="OMA" id="PTTQHET"/>
<keyword evidence="5" id="KW-1015">Disulfide bond</keyword>
<keyword evidence="6" id="KW-0325">Glycoprotein</keyword>
<dbReference type="GeneTree" id="ENSGT00530000063751"/>
<feature type="compositionally biased region" description="Low complexity" evidence="8">
    <location>
        <begin position="300"/>
        <end position="316"/>
    </location>
</feature>
<evidence type="ECO:0000256" key="2">
    <source>
        <dbReference type="ARBA" id="ARBA00022525"/>
    </source>
</evidence>
<dbReference type="Pfam" id="PF00045">
    <property type="entry name" value="Hemopexin"/>
    <property type="match status" value="1"/>
</dbReference>
<evidence type="ECO:0000256" key="3">
    <source>
        <dbReference type="ARBA" id="ARBA00022729"/>
    </source>
</evidence>
<dbReference type="InParanoid" id="A0A674N300"/>
<dbReference type="PROSITE" id="PS00524">
    <property type="entry name" value="SMB_1"/>
    <property type="match status" value="2"/>
</dbReference>
<evidence type="ECO:0000256" key="8">
    <source>
        <dbReference type="SAM" id="MobiDB-lite"/>
    </source>
</evidence>
<dbReference type="RefSeq" id="XP_029684241.1">
    <property type="nucleotide sequence ID" value="XM_029828381.1"/>
</dbReference>
<dbReference type="GO" id="GO:0005615">
    <property type="term" value="C:extracellular space"/>
    <property type="evidence" value="ECO:0007669"/>
    <property type="project" value="TreeGrafter"/>
</dbReference>
<dbReference type="InterPro" id="IPR036024">
    <property type="entry name" value="Somatomedin_B-like_dom_sf"/>
</dbReference>
<feature type="chain" id="PRO_5025375352" evidence="9">
    <location>
        <begin position="22"/>
        <end position="637"/>
    </location>
</feature>
<dbReference type="GO" id="GO:0030247">
    <property type="term" value="F:polysaccharide binding"/>
    <property type="evidence" value="ECO:0007669"/>
    <property type="project" value="InterPro"/>
</dbReference>
<dbReference type="InterPro" id="IPR000585">
    <property type="entry name" value="Hemopexin-like_dom"/>
</dbReference>
<reference evidence="11" key="2">
    <citation type="submission" date="2025-08" db="UniProtKB">
        <authorList>
            <consortium name="Ensembl"/>
        </authorList>
    </citation>
    <scope>IDENTIFICATION</scope>
</reference>
<feature type="compositionally biased region" description="Polar residues" evidence="8">
    <location>
        <begin position="205"/>
        <end position="226"/>
    </location>
</feature>
<evidence type="ECO:0000256" key="9">
    <source>
        <dbReference type="SAM" id="SignalP"/>
    </source>
</evidence>
<name>A0A674N300_TAKRU</name>
<feature type="compositionally biased region" description="Polar residues" evidence="8">
    <location>
        <begin position="377"/>
        <end position="396"/>
    </location>
</feature>
<dbReference type="InterPro" id="IPR018487">
    <property type="entry name" value="Hemopexin-like_repeat"/>
</dbReference>
<dbReference type="InterPro" id="IPR036375">
    <property type="entry name" value="Hemopexin-like_dom_sf"/>
</dbReference>
<protein>
    <submittedName>
        <fullName evidence="11">Proteoglycan 4b</fullName>
    </submittedName>
</protein>
<dbReference type="PROSITE" id="PS50958">
    <property type="entry name" value="SMB_2"/>
    <property type="match status" value="2"/>
</dbReference>
<proteinExistence type="predicted"/>
<dbReference type="Proteomes" id="UP000005226">
    <property type="component" value="Chromosome 20"/>
</dbReference>
<feature type="compositionally biased region" description="Acidic residues" evidence="8">
    <location>
        <begin position="162"/>
        <end position="174"/>
    </location>
</feature>
<dbReference type="Ensembl" id="ENSTRUT00000087216.1">
    <property type="protein sequence ID" value="ENSTRUP00000067951.1"/>
    <property type="gene ID" value="ENSTRUG00000002244.3"/>
</dbReference>
<dbReference type="SUPFAM" id="SSF50923">
    <property type="entry name" value="Hemopexin-like domain"/>
    <property type="match status" value="1"/>
</dbReference>
<dbReference type="PANTHER" id="PTHR22917:SF1">
    <property type="entry name" value="PROTEOGLYCAN 4"/>
    <property type="match status" value="1"/>
</dbReference>
<dbReference type="GeneID" id="101065485"/>
<evidence type="ECO:0000256" key="1">
    <source>
        <dbReference type="ARBA" id="ARBA00004613"/>
    </source>
</evidence>
<sequence>MSSTVTFALVFLACALTLSTGQTSCKGRCGGEYYRGYTCQCDYTCLTYDECCDDYESQCTTKNSCKGRCGEAFRRGRGCSCDPDCQKFKQCCSDFQTHCDAAVEISGAPSATGPVKSNSCHNVNHNSPQDAALKDGAQPSPTFSGGSHADDPSMPPVGPAADSDDLSDEPDDLPQDGFGRDGSGDPEPTPDPGSIRGDGLPGGLDQSTDSTPDSNSAEFSKETSTVFPPATSGDEATPAAGVLTPLSPTEAETVLPDALGSTPASSDGPRLTQTPPSPAGASASTGPKVGLTTALENFESSSSAASSPPAPTAATSKDVTTALRELLTTLIPASSDAVRGVTRDDTTAGVTTNDPSAVTQQPAKTTSKPLAKPSPAKLTSVTQSANGDELSSYQADDSNDTDLCSGRPVSGVTTLRNGTMVVFRGHYFWVLDKNKLPGAAQSITQTWGVPSPIDTVFTRCNCEGKTYIFKGNQYWRFENGAVDTGYPKPVQSGFDGLQGHITAALSVPQYRKRRESVYFFKRGGLVQKYSYHFTPSTTCGTKPKINIYTVRHRVSRQAAVSNLGPAINIRASWSGFPSTITAAVSVPNKRDPEGYKYYVFSRAQFYKVGMKSERPALAAPATNTSAQNNLFKCPQKV</sequence>
<dbReference type="InterPro" id="IPR051298">
    <property type="entry name" value="Heme_transport/Cell_adhesion"/>
</dbReference>
<evidence type="ECO:0000256" key="7">
    <source>
        <dbReference type="PROSITE-ProRule" id="PRU01011"/>
    </source>
</evidence>
<evidence type="ECO:0000256" key="6">
    <source>
        <dbReference type="ARBA" id="ARBA00023180"/>
    </source>
</evidence>
<dbReference type="PROSITE" id="PS51642">
    <property type="entry name" value="HEMOPEXIN_2"/>
    <property type="match status" value="1"/>
</dbReference>
<dbReference type="PROSITE" id="PS00024">
    <property type="entry name" value="HEMOPEXIN"/>
    <property type="match status" value="1"/>
</dbReference>
<evidence type="ECO:0000256" key="5">
    <source>
        <dbReference type="ARBA" id="ARBA00023157"/>
    </source>
</evidence>
<dbReference type="GO" id="GO:0005044">
    <property type="term" value="F:scavenger receptor activity"/>
    <property type="evidence" value="ECO:0007669"/>
    <property type="project" value="InterPro"/>
</dbReference>
<keyword evidence="2" id="KW-0964">Secreted</keyword>
<dbReference type="Gene3D" id="4.10.410.20">
    <property type="match status" value="2"/>
</dbReference>
<evidence type="ECO:0000259" key="10">
    <source>
        <dbReference type="PROSITE" id="PS50958"/>
    </source>
</evidence>
<dbReference type="AlphaFoldDB" id="A0A674N300"/>
<dbReference type="PRINTS" id="PR00022">
    <property type="entry name" value="SOMATOMEDINB"/>
</dbReference>
<dbReference type="Gene3D" id="2.110.10.10">
    <property type="entry name" value="Hemopexin-like domain"/>
    <property type="match status" value="1"/>
</dbReference>
<evidence type="ECO:0000313" key="11">
    <source>
        <dbReference type="Ensembl" id="ENSTRUP00000067951.1"/>
    </source>
</evidence>
<feature type="compositionally biased region" description="Polar residues" evidence="8">
    <location>
        <begin position="116"/>
        <end position="129"/>
    </location>
</feature>
<dbReference type="InterPro" id="IPR020436">
    <property type="entry name" value="SMB_chordata"/>
</dbReference>
<dbReference type="GO" id="GO:0006955">
    <property type="term" value="P:immune response"/>
    <property type="evidence" value="ECO:0007669"/>
    <property type="project" value="InterPro"/>
</dbReference>
<dbReference type="SMART" id="SM00201">
    <property type="entry name" value="SO"/>
    <property type="match status" value="2"/>
</dbReference>
<feature type="compositionally biased region" description="Polar residues" evidence="8">
    <location>
        <begin position="348"/>
        <end position="368"/>
    </location>
</feature>
<reference evidence="11" key="3">
    <citation type="submission" date="2025-09" db="UniProtKB">
        <authorList>
            <consortium name="Ensembl"/>
        </authorList>
    </citation>
    <scope>IDENTIFICATION</scope>
</reference>
<evidence type="ECO:0000256" key="4">
    <source>
        <dbReference type="ARBA" id="ARBA00022737"/>
    </source>
</evidence>
<gene>
    <name evidence="11" type="primary">prg4b</name>
</gene>
<dbReference type="InterPro" id="IPR001212">
    <property type="entry name" value="Somatomedin_B_dom"/>
</dbReference>
<keyword evidence="4" id="KW-0677">Repeat</keyword>
<feature type="repeat" description="Hemopexin" evidence="7">
    <location>
        <begin position="450"/>
        <end position="497"/>
    </location>
</feature>
<dbReference type="SMART" id="SM00120">
    <property type="entry name" value="HX"/>
    <property type="match status" value="2"/>
</dbReference>
<keyword evidence="12" id="KW-1185">Reference proteome</keyword>
<feature type="signal peptide" evidence="9">
    <location>
        <begin position="1"/>
        <end position="21"/>
    </location>
</feature>
<dbReference type="OrthoDB" id="413699at2759"/>
<accession>A0A674N300</accession>
<reference evidence="11 12" key="1">
    <citation type="journal article" date="2011" name="Genome Biol. Evol.">
        <title>Integration of the genetic map and genome assembly of fugu facilitates insights into distinct features of genome evolution in teleosts and mammals.</title>
        <authorList>
            <person name="Kai W."/>
            <person name="Kikuchi K."/>
            <person name="Tohari S."/>
            <person name="Chew A.K."/>
            <person name="Tay A."/>
            <person name="Fujiwara A."/>
            <person name="Hosoya S."/>
            <person name="Suetake H."/>
            <person name="Naruse K."/>
            <person name="Brenner S."/>
            <person name="Suzuki Y."/>
            <person name="Venkatesh B."/>
        </authorList>
    </citation>
    <scope>NUCLEOTIDE SEQUENCE [LARGE SCALE GENOMIC DNA]</scope>
</reference>
<feature type="region of interest" description="Disordered" evidence="8">
    <location>
        <begin position="338"/>
        <end position="405"/>
    </location>
</feature>
<feature type="domain" description="SMB" evidence="10">
    <location>
        <begin position="21"/>
        <end position="60"/>
    </location>
</feature>
<comment type="subcellular location">
    <subcellularLocation>
        <location evidence="1">Secreted</location>
    </subcellularLocation>
</comment>
<dbReference type="SUPFAM" id="SSF90188">
    <property type="entry name" value="Somatomedin B domain"/>
    <property type="match status" value="2"/>
</dbReference>
<dbReference type="CDD" id="cd00094">
    <property type="entry name" value="HX"/>
    <property type="match status" value="1"/>
</dbReference>
<evidence type="ECO:0000313" key="12">
    <source>
        <dbReference type="Proteomes" id="UP000005226"/>
    </source>
</evidence>
<dbReference type="Pfam" id="PF01033">
    <property type="entry name" value="Somatomedin_B"/>
    <property type="match status" value="2"/>
</dbReference>
<feature type="domain" description="SMB" evidence="10">
    <location>
        <begin position="61"/>
        <end position="106"/>
    </location>
</feature>
<organism evidence="11 12">
    <name type="scientific">Takifugu rubripes</name>
    <name type="common">Japanese pufferfish</name>
    <name type="synonym">Fugu rubripes</name>
    <dbReference type="NCBI Taxonomy" id="31033"/>
    <lineage>
        <taxon>Eukaryota</taxon>
        <taxon>Metazoa</taxon>
        <taxon>Chordata</taxon>
        <taxon>Craniata</taxon>
        <taxon>Vertebrata</taxon>
        <taxon>Euteleostomi</taxon>
        <taxon>Actinopterygii</taxon>
        <taxon>Neopterygii</taxon>
        <taxon>Teleostei</taxon>
        <taxon>Neoteleostei</taxon>
        <taxon>Acanthomorphata</taxon>
        <taxon>Eupercaria</taxon>
        <taxon>Tetraodontiformes</taxon>
        <taxon>Tetradontoidea</taxon>
        <taxon>Tetraodontidae</taxon>
        <taxon>Takifugu</taxon>
    </lineage>
</organism>
<keyword evidence="3 9" id="KW-0732">Signal</keyword>
<feature type="region of interest" description="Disordered" evidence="8">
    <location>
        <begin position="116"/>
        <end position="317"/>
    </location>
</feature>
<dbReference type="InterPro" id="IPR018486">
    <property type="entry name" value="Hemopexin_CS"/>
</dbReference>
<dbReference type="PANTHER" id="PTHR22917">
    <property type="entry name" value="HEMOPEXIN DOMAIN-CONTAINING PROTEIN"/>
    <property type="match status" value="1"/>
</dbReference>